<name>A0ABN8TQX0_9VIBR</name>
<comment type="caution">
    <text evidence="1">The sequence shown here is derived from an EMBL/GenBank/DDBJ whole genome shotgun (WGS) entry which is preliminary data.</text>
</comment>
<evidence type="ECO:0000313" key="1">
    <source>
        <dbReference type="EMBL" id="CAH8225546.1"/>
    </source>
</evidence>
<reference evidence="1" key="1">
    <citation type="submission" date="2022-06" db="EMBL/GenBank/DDBJ databases">
        <authorList>
            <person name="Goudenege D."/>
            <person name="Le Roux F."/>
        </authorList>
    </citation>
    <scope>NUCLEOTIDE SEQUENCE</scope>
    <source>
        <strain evidence="1">12-063</strain>
    </source>
</reference>
<accession>A0ABN8TQX0</accession>
<organism evidence="1 2">
    <name type="scientific">Vibrio aestuarianus</name>
    <dbReference type="NCBI Taxonomy" id="28171"/>
    <lineage>
        <taxon>Bacteria</taxon>
        <taxon>Pseudomonadati</taxon>
        <taxon>Pseudomonadota</taxon>
        <taxon>Gammaproteobacteria</taxon>
        <taxon>Vibrionales</taxon>
        <taxon>Vibrionaceae</taxon>
        <taxon>Vibrio</taxon>
    </lineage>
</organism>
<proteinExistence type="predicted"/>
<evidence type="ECO:0000313" key="2">
    <source>
        <dbReference type="Proteomes" id="UP001152658"/>
    </source>
</evidence>
<protein>
    <submittedName>
        <fullName evidence="1">Uncharacterized protein</fullName>
    </submittedName>
</protein>
<gene>
    <name evidence="1" type="ORF">VAE063_940250</name>
</gene>
<sequence>MLPESPLGSGDMLPTRASRMGHNLKIEPLFKTGMNARWLSAP</sequence>
<keyword evidence="2" id="KW-1185">Reference proteome</keyword>
<dbReference type="Proteomes" id="UP001152658">
    <property type="component" value="Unassembled WGS sequence"/>
</dbReference>
<dbReference type="EMBL" id="CALYLK010000135">
    <property type="protein sequence ID" value="CAH8225546.1"/>
    <property type="molecule type" value="Genomic_DNA"/>
</dbReference>